<proteinExistence type="predicted"/>
<name>A0A7U2EVL7_PHANO</name>
<gene>
    <name evidence="1" type="ORF">JI435_309370</name>
</gene>
<evidence type="ECO:0000313" key="2">
    <source>
        <dbReference type="Proteomes" id="UP000663193"/>
    </source>
</evidence>
<evidence type="ECO:0000313" key="1">
    <source>
        <dbReference type="EMBL" id="QRC93923.1"/>
    </source>
</evidence>
<sequence>MTYSPPCRLPMIRRWREIRSSGRYSPPSISPQTDHNNSCLLLCLAKCCTRRQMSITSSATTNTGNRVGQQLTESVLTLQQTIRNVKEDVAKGIAPSILLPVDSTQDINSGMVLLTLEPSTADITAHLTPLDIRLGDLKSKLRDHRLWNPPAVPPKSPEYSIIDISDLSSAVSLLEDLFQQHASSMAKRHSARVFFSKYDWTWDVVHREFCTRLSHSAYIYLSLWRLDEQRQIWEYVSMHGMGLQPEIAADMLGCWEDWTWDPAWKEWCLDVSSEEGRCRLYASRWEVRQETDPGEPWVYVGGHDDQ</sequence>
<dbReference type="EMBL" id="CP069026">
    <property type="protein sequence ID" value="QRC93923.1"/>
    <property type="molecule type" value="Genomic_DNA"/>
</dbReference>
<reference evidence="2" key="1">
    <citation type="journal article" date="2021" name="BMC Genomics">
        <title>Chromosome-level genome assembly and manually-curated proteome of model necrotroph Parastagonospora nodorum Sn15 reveals a genome-wide trove of candidate effector homologs, and redundancy of virulence-related functions within an accessory chromosome.</title>
        <authorList>
            <person name="Bertazzoni S."/>
            <person name="Jones D.A.B."/>
            <person name="Phan H.T."/>
            <person name="Tan K.-C."/>
            <person name="Hane J.K."/>
        </authorList>
    </citation>
    <scope>NUCLEOTIDE SEQUENCE [LARGE SCALE GENOMIC DNA]</scope>
    <source>
        <strain evidence="2">SN15 / ATCC MYA-4574 / FGSC 10173)</strain>
    </source>
</reference>
<keyword evidence="2" id="KW-1185">Reference proteome</keyword>
<organism evidence="1 2">
    <name type="scientific">Phaeosphaeria nodorum (strain SN15 / ATCC MYA-4574 / FGSC 10173)</name>
    <name type="common">Glume blotch fungus</name>
    <name type="synonym">Parastagonospora nodorum</name>
    <dbReference type="NCBI Taxonomy" id="321614"/>
    <lineage>
        <taxon>Eukaryota</taxon>
        <taxon>Fungi</taxon>
        <taxon>Dikarya</taxon>
        <taxon>Ascomycota</taxon>
        <taxon>Pezizomycotina</taxon>
        <taxon>Dothideomycetes</taxon>
        <taxon>Pleosporomycetidae</taxon>
        <taxon>Pleosporales</taxon>
        <taxon>Pleosporineae</taxon>
        <taxon>Phaeosphaeriaceae</taxon>
        <taxon>Parastagonospora</taxon>
    </lineage>
</organism>
<protein>
    <submittedName>
        <fullName evidence="1">Uncharacterized protein</fullName>
    </submittedName>
</protein>
<dbReference type="AlphaFoldDB" id="A0A7U2EVL7"/>
<dbReference type="OrthoDB" id="3788449at2759"/>
<dbReference type="Proteomes" id="UP000663193">
    <property type="component" value="Chromosome 4"/>
</dbReference>
<accession>A0A7U2EVL7</accession>
<dbReference type="VEuPathDB" id="FungiDB:JI435_309370"/>